<dbReference type="AlphaFoldDB" id="A0A811JS98"/>
<reference evidence="1" key="1">
    <citation type="submission" date="2020-09" db="EMBL/GenBank/DDBJ databases">
        <authorList>
            <person name="Kikuchi T."/>
        </authorList>
    </citation>
    <scope>NUCLEOTIDE SEQUENCE</scope>
    <source>
        <strain evidence="1">SH1</strain>
    </source>
</reference>
<sequence>MWGATRSVAIGAVVAVGRADREWTKRTPRRATEATLPMRVWVHTGRRSPKWASHWDGRLFTALCECESATSDESAQCDKENASGDGCESDGPALCESCGQRQAKSASHSGDGLHAN</sequence>
<protein>
    <submittedName>
        <fullName evidence="1">Uncharacterized protein</fullName>
    </submittedName>
</protein>
<evidence type="ECO:0000313" key="2">
    <source>
        <dbReference type="Proteomes" id="UP000614601"/>
    </source>
</evidence>
<organism evidence="1 2">
    <name type="scientific">Bursaphelenchus okinawaensis</name>
    <dbReference type="NCBI Taxonomy" id="465554"/>
    <lineage>
        <taxon>Eukaryota</taxon>
        <taxon>Metazoa</taxon>
        <taxon>Ecdysozoa</taxon>
        <taxon>Nematoda</taxon>
        <taxon>Chromadorea</taxon>
        <taxon>Rhabditida</taxon>
        <taxon>Tylenchina</taxon>
        <taxon>Tylenchomorpha</taxon>
        <taxon>Aphelenchoidea</taxon>
        <taxon>Aphelenchoididae</taxon>
        <taxon>Bursaphelenchus</taxon>
    </lineage>
</organism>
<accession>A0A811JS98</accession>
<dbReference type="Proteomes" id="UP000783686">
    <property type="component" value="Unassembled WGS sequence"/>
</dbReference>
<comment type="caution">
    <text evidence="1">The sequence shown here is derived from an EMBL/GenBank/DDBJ whole genome shotgun (WGS) entry which is preliminary data.</text>
</comment>
<keyword evidence="2" id="KW-1185">Reference proteome</keyword>
<proteinExistence type="predicted"/>
<evidence type="ECO:0000313" key="1">
    <source>
        <dbReference type="EMBL" id="CAD5206021.1"/>
    </source>
</evidence>
<dbReference type="EMBL" id="CAJFDH010000001">
    <property type="protein sequence ID" value="CAD5206021.1"/>
    <property type="molecule type" value="Genomic_DNA"/>
</dbReference>
<name>A0A811JS98_9BILA</name>
<gene>
    <name evidence="1" type="ORF">BOKJ2_LOCUS705</name>
</gene>
<dbReference type="EMBL" id="CAJFCW020000001">
    <property type="protein sequence ID" value="CAG9080185.1"/>
    <property type="molecule type" value="Genomic_DNA"/>
</dbReference>
<dbReference type="Proteomes" id="UP000614601">
    <property type="component" value="Unassembled WGS sequence"/>
</dbReference>